<evidence type="ECO:0000313" key="9">
    <source>
        <dbReference type="Proteomes" id="UP000229498"/>
    </source>
</evidence>
<dbReference type="SUPFAM" id="SSF103481">
    <property type="entry name" value="Multidrug resistance efflux transporter EmrE"/>
    <property type="match status" value="2"/>
</dbReference>
<feature type="transmembrane region" description="Helical" evidence="6">
    <location>
        <begin position="151"/>
        <end position="167"/>
    </location>
</feature>
<feature type="transmembrane region" description="Helical" evidence="6">
    <location>
        <begin position="65"/>
        <end position="86"/>
    </location>
</feature>
<dbReference type="EMBL" id="PHIG01000044">
    <property type="protein sequence ID" value="PJK28420.1"/>
    <property type="molecule type" value="Genomic_DNA"/>
</dbReference>
<feature type="domain" description="EamA" evidence="7">
    <location>
        <begin position="35"/>
        <end position="167"/>
    </location>
</feature>
<evidence type="ECO:0000256" key="3">
    <source>
        <dbReference type="ARBA" id="ARBA00022692"/>
    </source>
</evidence>
<evidence type="ECO:0000256" key="1">
    <source>
        <dbReference type="ARBA" id="ARBA00004651"/>
    </source>
</evidence>
<feature type="transmembrane region" description="Helical" evidence="6">
    <location>
        <begin position="127"/>
        <end position="144"/>
    </location>
</feature>
<dbReference type="AlphaFoldDB" id="A0A2M9FY89"/>
<accession>A0A2M9FY89</accession>
<feature type="transmembrane region" description="Helical" evidence="6">
    <location>
        <begin position="240"/>
        <end position="261"/>
    </location>
</feature>
<feature type="transmembrane region" description="Helical" evidence="6">
    <location>
        <begin position="296"/>
        <end position="313"/>
    </location>
</feature>
<feature type="transmembrane region" description="Helical" evidence="6">
    <location>
        <begin position="210"/>
        <end position="228"/>
    </location>
</feature>
<dbReference type="InterPro" id="IPR037185">
    <property type="entry name" value="EmrE-like"/>
</dbReference>
<feature type="transmembrane region" description="Helical" evidence="6">
    <location>
        <begin position="98"/>
        <end position="121"/>
    </location>
</feature>
<keyword evidence="2" id="KW-1003">Cell membrane</keyword>
<dbReference type="Pfam" id="PF00892">
    <property type="entry name" value="EamA"/>
    <property type="match status" value="2"/>
</dbReference>
<feature type="transmembrane region" description="Helical" evidence="6">
    <location>
        <begin position="179"/>
        <end position="198"/>
    </location>
</feature>
<feature type="transmembrane region" description="Helical" evidence="6">
    <location>
        <begin position="33"/>
        <end position="53"/>
    </location>
</feature>
<dbReference type="InterPro" id="IPR000620">
    <property type="entry name" value="EamA_dom"/>
</dbReference>
<dbReference type="OrthoDB" id="7850605at2"/>
<sequence length="326" mass="34687">MGAAGHSGLASSPLPLQSPPMSVTALTEERGRAFSLFMFVMLVLVWGLLWPAMKVAVAEIPVLSFRAISSVLAVISMVIVTRAAGYSLKVPRGSWRPLMIAGIFNVGAWLLLSAIGVTLIGAGRAALIAYTMPVWAFLLGIPMLGERVTRWRLAGLALAMIGLLVLIGDDITSFGETPVGVLVMIGAAWCFAFGTVWQKRTDYGMPHMSVITWQLVFGAAPIVVMALPELPHLKPVSWQAVGATLYAGMIAQVFGVATYLWLVKRLPVKTSSLSMLLVPLVGLGSAALLLGERLGWTEIVAALFIFAAIGTAFPKDAPQPPAAPRR</sequence>
<keyword evidence="3 6" id="KW-0812">Transmembrane</keyword>
<gene>
    <name evidence="8" type="ORF">CVT23_17105</name>
</gene>
<dbReference type="Proteomes" id="UP000229498">
    <property type="component" value="Unassembled WGS sequence"/>
</dbReference>
<comment type="subcellular location">
    <subcellularLocation>
        <location evidence="1">Cell membrane</location>
        <topology evidence="1">Multi-pass membrane protein</topology>
    </subcellularLocation>
</comment>
<proteinExistence type="predicted"/>
<dbReference type="PANTHER" id="PTHR32322">
    <property type="entry name" value="INNER MEMBRANE TRANSPORTER"/>
    <property type="match status" value="1"/>
</dbReference>
<keyword evidence="4 6" id="KW-1133">Transmembrane helix</keyword>
<keyword evidence="9" id="KW-1185">Reference proteome</keyword>
<evidence type="ECO:0000259" key="7">
    <source>
        <dbReference type="Pfam" id="PF00892"/>
    </source>
</evidence>
<evidence type="ECO:0000313" key="8">
    <source>
        <dbReference type="EMBL" id="PJK28420.1"/>
    </source>
</evidence>
<dbReference type="PANTHER" id="PTHR32322:SF18">
    <property type="entry name" value="S-ADENOSYLMETHIONINE_S-ADENOSYLHOMOCYSTEINE TRANSPORTER"/>
    <property type="match status" value="1"/>
</dbReference>
<dbReference type="InterPro" id="IPR050638">
    <property type="entry name" value="AA-Vitamin_Transporters"/>
</dbReference>
<feature type="domain" description="EamA" evidence="7">
    <location>
        <begin position="180"/>
        <end position="309"/>
    </location>
</feature>
<protein>
    <submittedName>
        <fullName evidence="8">EamA family transporter</fullName>
    </submittedName>
</protein>
<evidence type="ECO:0000256" key="2">
    <source>
        <dbReference type="ARBA" id="ARBA00022475"/>
    </source>
</evidence>
<feature type="transmembrane region" description="Helical" evidence="6">
    <location>
        <begin position="273"/>
        <end position="290"/>
    </location>
</feature>
<organism evidence="8 9">
    <name type="scientific">Minwuia thermotolerans</name>
    <dbReference type="NCBI Taxonomy" id="2056226"/>
    <lineage>
        <taxon>Bacteria</taxon>
        <taxon>Pseudomonadati</taxon>
        <taxon>Pseudomonadota</taxon>
        <taxon>Alphaproteobacteria</taxon>
        <taxon>Minwuiales</taxon>
        <taxon>Minwuiaceae</taxon>
        <taxon>Minwuia</taxon>
    </lineage>
</organism>
<name>A0A2M9FY89_9PROT</name>
<keyword evidence="5 6" id="KW-0472">Membrane</keyword>
<comment type="caution">
    <text evidence="8">The sequence shown here is derived from an EMBL/GenBank/DDBJ whole genome shotgun (WGS) entry which is preliminary data.</text>
</comment>
<dbReference type="GO" id="GO:0005886">
    <property type="term" value="C:plasma membrane"/>
    <property type="evidence" value="ECO:0007669"/>
    <property type="project" value="UniProtKB-SubCell"/>
</dbReference>
<evidence type="ECO:0000256" key="4">
    <source>
        <dbReference type="ARBA" id="ARBA00022989"/>
    </source>
</evidence>
<reference evidence="8 9" key="1">
    <citation type="submission" date="2017-11" db="EMBL/GenBank/DDBJ databases">
        <title>Draft genome sequence of Rhizobiales bacterium SY3-13.</title>
        <authorList>
            <person name="Sun C."/>
        </authorList>
    </citation>
    <scope>NUCLEOTIDE SEQUENCE [LARGE SCALE GENOMIC DNA]</scope>
    <source>
        <strain evidence="8 9">SY3-13</strain>
    </source>
</reference>
<evidence type="ECO:0000256" key="5">
    <source>
        <dbReference type="ARBA" id="ARBA00023136"/>
    </source>
</evidence>
<evidence type="ECO:0000256" key="6">
    <source>
        <dbReference type="SAM" id="Phobius"/>
    </source>
</evidence>